<dbReference type="Gene3D" id="1.10.8.270">
    <property type="entry name" value="putative rabgap domain of human tbc1 domain family member 14 like domains"/>
    <property type="match status" value="1"/>
</dbReference>
<dbReference type="PANTHER" id="PTHR47219">
    <property type="entry name" value="RAB GTPASE-ACTIVATING PROTEIN 1-LIKE"/>
    <property type="match status" value="1"/>
</dbReference>
<dbReference type="FunFam" id="1.10.10.750:FF:000015">
    <property type="entry name" value="Small G protein signaling modulator"/>
    <property type="match status" value="1"/>
</dbReference>
<dbReference type="CDD" id="cd11813">
    <property type="entry name" value="SH3_SGSM3"/>
    <property type="match status" value="1"/>
</dbReference>
<evidence type="ECO:0000259" key="7">
    <source>
        <dbReference type="PROSITE" id="PS50086"/>
    </source>
</evidence>
<dbReference type="SUPFAM" id="SSF50044">
    <property type="entry name" value="SH3-domain"/>
    <property type="match status" value="1"/>
</dbReference>
<dbReference type="SMART" id="SM00164">
    <property type="entry name" value="TBC"/>
    <property type="match status" value="1"/>
</dbReference>
<feature type="domain" description="RUN" evidence="8">
    <location>
        <begin position="549"/>
        <end position="712"/>
    </location>
</feature>
<dbReference type="Pfam" id="PF00018">
    <property type="entry name" value="SH3_1"/>
    <property type="match status" value="1"/>
</dbReference>
<dbReference type="SUPFAM" id="SSF140741">
    <property type="entry name" value="RUN domain-like"/>
    <property type="match status" value="1"/>
</dbReference>
<dbReference type="FunFam" id="2.30.30.40:FF:000115">
    <property type="entry name" value="Small G protein signaling modulator 3 homolog"/>
    <property type="match status" value="1"/>
</dbReference>
<name>A0A8J6HTY8_TENMO</name>
<dbReference type="InterPro" id="IPR050302">
    <property type="entry name" value="Rab_GAP_TBC_domain"/>
</dbReference>
<evidence type="ECO:0000259" key="6">
    <source>
        <dbReference type="PROSITE" id="PS50002"/>
    </source>
</evidence>
<dbReference type="Pfam" id="PF00566">
    <property type="entry name" value="RabGAP-TBC"/>
    <property type="match status" value="1"/>
</dbReference>
<dbReference type="FunFam" id="1.10.8.270:FF:000013">
    <property type="entry name" value="Small G protein signaling modulator 3"/>
    <property type="match status" value="1"/>
</dbReference>
<dbReference type="SMART" id="SM00326">
    <property type="entry name" value="SH3"/>
    <property type="match status" value="1"/>
</dbReference>
<organism evidence="9 10">
    <name type="scientific">Tenebrio molitor</name>
    <name type="common">Yellow mealworm beetle</name>
    <dbReference type="NCBI Taxonomy" id="7067"/>
    <lineage>
        <taxon>Eukaryota</taxon>
        <taxon>Metazoa</taxon>
        <taxon>Ecdysozoa</taxon>
        <taxon>Arthropoda</taxon>
        <taxon>Hexapoda</taxon>
        <taxon>Insecta</taxon>
        <taxon>Pterygota</taxon>
        <taxon>Neoptera</taxon>
        <taxon>Endopterygota</taxon>
        <taxon>Coleoptera</taxon>
        <taxon>Polyphaga</taxon>
        <taxon>Cucujiformia</taxon>
        <taxon>Tenebrionidae</taxon>
        <taxon>Tenebrio</taxon>
    </lineage>
</organism>
<evidence type="ECO:0000256" key="2">
    <source>
        <dbReference type="ARBA" id="ARBA00022443"/>
    </source>
</evidence>
<feature type="domain" description="Rab-GAP TBC" evidence="7">
    <location>
        <begin position="166"/>
        <end position="370"/>
    </location>
</feature>
<sequence>MDIAKSIFSHRDREGYVGKEDHNKREMELAISEDDVDDDYFIENFSEGLNMNDLLTPSPGGPFSALTPSMWPQDIMAKLTVIPDDPNSQPEYRFDEFGFRVDEEDGPEQSSNKLLGIPFVEDPQDRLQWVAHLEFSHNKEVSDLTWDKVEVRLPRTDKLRSMVQSGIPHSLRPQMWMRMSGALEKKQQSELCYKDIVKMSSNDSLMTSKQIEKDLLHTMPTNACFSHINSTGIPRLRRILRGIAWLYPDIGYCQGTGMIAASLLLLLEEEDAFWIMVTIVEDLLPASYYSSTLLGSIVLFQITLSMLKMKEPQLKQLENSAQIFNALSDIPGDIDDVEKLFEVSQQLTNSLNEVMIETYRRRHLAYLMADQGALVGNPEAAPNLPKQHLARRQVKKNKSVIQLLLFNENSEDDIKCKNIKQTEILVDLREAILQIARHFLQVDPKLNTEISLVADYSMESHSADHDNYINVSKNRKRRAKALLDFERHDDDELGFRKNDIITIISQKDEHCWIGELNGLRGWFPAKFVQLLDERSKQYSSAGDDSISETVTDLVRGTLCPVIKQVLEHGMKRPNFLGGPCHPWLFIEESATKEVEKDFNSVYSRLVLCKTYRLDEDGKVLTPEELLYRCVQAVNLSHDNAHAQMDVKLRSLICMGLNEQVLHLWLEVLCSCSEVVQKWYHPWSFVYSPGWVQIKCDLRILSQLSFNLNPDWELPVKKETNNQPLKDGVRDMLVKHHLFSWDI</sequence>
<evidence type="ECO:0000256" key="5">
    <source>
        <dbReference type="PROSITE-ProRule" id="PRU00192"/>
    </source>
</evidence>
<evidence type="ECO:0000259" key="8">
    <source>
        <dbReference type="PROSITE" id="PS50826"/>
    </source>
</evidence>
<dbReference type="PANTHER" id="PTHR47219:SF13">
    <property type="entry name" value="RUN AND TBC1 DOMAIN-CONTAINING PROTEIN 3"/>
    <property type="match status" value="1"/>
</dbReference>
<dbReference type="InterPro" id="IPR001452">
    <property type="entry name" value="SH3_domain"/>
</dbReference>
<comment type="caution">
    <text evidence="9">The sequence shown here is derived from an EMBL/GenBank/DDBJ whole genome shotgun (WGS) entry which is preliminary data.</text>
</comment>
<dbReference type="InterPro" id="IPR037213">
    <property type="entry name" value="Run_dom_sf"/>
</dbReference>
<dbReference type="InterPro" id="IPR035833">
    <property type="entry name" value="SGSM3_SH3"/>
</dbReference>
<dbReference type="InterPro" id="IPR036028">
    <property type="entry name" value="SH3-like_dom_sf"/>
</dbReference>
<dbReference type="SUPFAM" id="SSF47923">
    <property type="entry name" value="Ypt/Rab-GAP domain of gyp1p"/>
    <property type="match status" value="1"/>
</dbReference>
<dbReference type="InterPro" id="IPR000195">
    <property type="entry name" value="Rab-GAP-TBC_dom"/>
</dbReference>
<dbReference type="Pfam" id="PF02759">
    <property type="entry name" value="RUN"/>
    <property type="match status" value="1"/>
</dbReference>
<evidence type="ECO:0000313" key="10">
    <source>
        <dbReference type="Proteomes" id="UP000719412"/>
    </source>
</evidence>
<protein>
    <recommendedName>
        <fullName evidence="4">Small G protein signaling modulator 3</fullName>
    </recommendedName>
    <alternativeName>
        <fullName evidence="3">RUN and TBC1 domain-containing protein 3</fullName>
    </alternativeName>
</protein>
<dbReference type="PROSITE" id="PS50086">
    <property type="entry name" value="TBC_RABGAP"/>
    <property type="match status" value="1"/>
</dbReference>
<evidence type="ECO:0000256" key="4">
    <source>
        <dbReference type="ARBA" id="ARBA00073333"/>
    </source>
</evidence>
<dbReference type="GO" id="GO:0031267">
    <property type="term" value="F:small GTPase binding"/>
    <property type="evidence" value="ECO:0007669"/>
    <property type="project" value="TreeGrafter"/>
</dbReference>
<comment type="similarity">
    <text evidence="1">Belongs to the small G protein signaling modulator family.</text>
</comment>
<evidence type="ECO:0000313" key="9">
    <source>
        <dbReference type="EMBL" id="KAH0820168.1"/>
    </source>
</evidence>
<dbReference type="Gene3D" id="1.20.58.900">
    <property type="match status" value="1"/>
</dbReference>
<dbReference type="Proteomes" id="UP000719412">
    <property type="component" value="Unassembled WGS sequence"/>
</dbReference>
<keyword evidence="10" id="KW-1185">Reference proteome</keyword>
<dbReference type="Gene3D" id="1.10.10.750">
    <property type="entry name" value="Ypt/Rab-GAP domain of gyp1p, domain 1"/>
    <property type="match status" value="1"/>
</dbReference>
<evidence type="ECO:0000256" key="3">
    <source>
        <dbReference type="ARBA" id="ARBA00030864"/>
    </source>
</evidence>
<accession>A0A8J6HTY8</accession>
<proteinExistence type="inferred from homology"/>
<dbReference type="PROSITE" id="PS50826">
    <property type="entry name" value="RUN"/>
    <property type="match status" value="1"/>
</dbReference>
<reference evidence="9" key="1">
    <citation type="journal article" date="2020" name="J Insects Food Feed">
        <title>The yellow mealworm (Tenebrio molitor) genome: a resource for the emerging insects as food and feed industry.</title>
        <authorList>
            <person name="Eriksson T."/>
            <person name="Andere A."/>
            <person name="Kelstrup H."/>
            <person name="Emery V."/>
            <person name="Picard C."/>
        </authorList>
    </citation>
    <scope>NUCLEOTIDE SEQUENCE</scope>
    <source>
        <strain evidence="9">Stoneville</strain>
        <tissue evidence="9">Whole head</tissue>
    </source>
</reference>
<dbReference type="EMBL" id="JABDTM020012719">
    <property type="protein sequence ID" value="KAH0820168.1"/>
    <property type="molecule type" value="Genomic_DNA"/>
</dbReference>
<evidence type="ECO:0000256" key="1">
    <source>
        <dbReference type="ARBA" id="ARBA00006296"/>
    </source>
</evidence>
<dbReference type="FunFam" id="1.20.58.900:FF:000016">
    <property type="entry name" value="Small G protein signaling modulator 3"/>
    <property type="match status" value="1"/>
</dbReference>
<dbReference type="InterPro" id="IPR004012">
    <property type="entry name" value="Run_dom"/>
</dbReference>
<reference evidence="9" key="2">
    <citation type="submission" date="2021-08" db="EMBL/GenBank/DDBJ databases">
        <authorList>
            <person name="Eriksson T."/>
        </authorList>
    </citation>
    <scope>NUCLEOTIDE SEQUENCE</scope>
    <source>
        <strain evidence="9">Stoneville</strain>
        <tissue evidence="9">Whole head</tissue>
    </source>
</reference>
<dbReference type="InterPro" id="IPR035969">
    <property type="entry name" value="Rab-GAP_TBC_sf"/>
</dbReference>
<dbReference type="PROSITE" id="PS50002">
    <property type="entry name" value="SH3"/>
    <property type="match status" value="1"/>
</dbReference>
<keyword evidence="2 5" id="KW-0728">SH3 domain</keyword>
<feature type="domain" description="SH3" evidence="6">
    <location>
        <begin position="474"/>
        <end position="533"/>
    </location>
</feature>
<dbReference type="SMART" id="SM00593">
    <property type="entry name" value="RUN"/>
    <property type="match status" value="1"/>
</dbReference>
<dbReference type="GO" id="GO:0005096">
    <property type="term" value="F:GTPase activator activity"/>
    <property type="evidence" value="ECO:0007669"/>
    <property type="project" value="TreeGrafter"/>
</dbReference>
<gene>
    <name evidence="9" type="ORF">GEV33_002622</name>
</gene>
<dbReference type="CDD" id="cd17688">
    <property type="entry name" value="RUN_SGSM3"/>
    <property type="match status" value="1"/>
</dbReference>
<dbReference type="AlphaFoldDB" id="A0A8J6HTY8"/>